<protein>
    <submittedName>
        <fullName evidence="4">Short-chain dehydrogenase/reductase SDR</fullName>
    </submittedName>
</protein>
<sequence>MVERKAIFITGGGSGIGRAVARRFAAEGWLVGIADIHPAGMAETAAALPPGSASLHQLDVRDREMWDMKLAEFVAASGGRMDVLFNNAGVACGGPFEHARKDEIDSVVDVNVRGMLYGANAAHPYLAATEGGCLLNMASASALYGSPGLAVYSATKYAIRGLSEALDVEWRSSGVKVRCLFPTFVDTPMLAAAPGSSEDSKRDRVLKSGATLTSVEEVADHAWKAVHDDRLHVLIGKGAKKLAFAARWKPKSLRNMVRG</sequence>
<dbReference type="InterPro" id="IPR036291">
    <property type="entry name" value="NAD(P)-bd_dom_sf"/>
</dbReference>
<dbReference type="Pfam" id="PF00106">
    <property type="entry name" value="adh_short"/>
    <property type="match status" value="1"/>
</dbReference>
<dbReference type="SUPFAM" id="SSF51735">
    <property type="entry name" value="NAD(P)-binding Rossmann-fold domains"/>
    <property type="match status" value="1"/>
</dbReference>
<proteinExistence type="inferred from homology"/>
<dbReference type="InterPro" id="IPR002347">
    <property type="entry name" value="SDR_fam"/>
</dbReference>
<dbReference type="PRINTS" id="PR00081">
    <property type="entry name" value="GDHRDH"/>
</dbReference>
<accession>F6F3Q1</accession>
<dbReference type="PANTHER" id="PTHR43391:SF82">
    <property type="entry name" value="OXIDOREDUCTASE SADH-RELATED"/>
    <property type="match status" value="1"/>
</dbReference>
<dbReference type="STRING" id="690566.Sphch_3472"/>
<dbReference type="EMBL" id="CP002799">
    <property type="protein sequence ID" value="AEG51063.1"/>
    <property type="molecule type" value="Genomic_DNA"/>
</dbReference>
<dbReference type="RefSeq" id="WP_013849293.1">
    <property type="nucleotide sequence ID" value="NC_015594.1"/>
</dbReference>
<keyword evidence="2" id="KW-0560">Oxidoreductase</keyword>
<dbReference type="PRINTS" id="PR00080">
    <property type="entry name" value="SDRFAMILY"/>
</dbReference>
<evidence type="ECO:0000256" key="3">
    <source>
        <dbReference type="RuleBase" id="RU000363"/>
    </source>
</evidence>
<comment type="similarity">
    <text evidence="1 3">Belongs to the short-chain dehydrogenases/reductases (SDR) family.</text>
</comment>
<dbReference type="Proteomes" id="UP000007150">
    <property type="component" value="Chromosome 2"/>
</dbReference>
<dbReference type="GO" id="GO:0016491">
    <property type="term" value="F:oxidoreductase activity"/>
    <property type="evidence" value="ECO:0007669"/>
    <property type="project" value="UniProtKB-KW"/>
</dbReference>
<gene>
    <name evidence="4" type="ORF">Sphch_3472</name>
</gene>
<dbReference type="AlphaFoldDB" id="F6F3Q1"/>
<evidence type="ECO:0000256" key="2">
    <source>
        <dbReference type="ARBA" id="ARBA00023002"/>
    </source>
</evidence>
<evidence type="ECO:0000313" key="5">
    <source>
        <dbReference type="Proteomes" id="UP000007150"/>
    </source>
</evidence>
<organism evidence="4 5">
    <name type="scientific">Sphingobium chlorophenolicum L-1</name>
    <dbReference type="NCBI Taxonomy" id="690566"/>
    <lineage>
        <taxon>Bacteria</taxon>
        <taxon>Pseudomonadati</taxon>
        <taxon>Pseudomonadota</taxon>
        <taxon>Alphaproteobacteria</taxon>
        <taxon>Sphingomonadales</taxon>
        <taxon>Sphingomonadaceae</taxon>
        <taxon>Sphingobium</taxon>
    </lineage>
</organism>
<dbReference type="PANTHER" id="PTHR43391">
    <property type="entry name" value="RETINOL DEHYDROGENASE-RELATED"/>
    <property type="match status" value="1"/>
</dbReference>
<evidence type="ECO:0000256" key="1">
    <source>
        <dbReference type="ARBA" id="ARBA00006484"/>
    </source>
</evidence>
<dbReference type="Gene3D" id="3.40.50.720">
    <property type="entry name" value="NAD(P)-binding Rossmann-like Domain"/>
    <property type="match status" value="1"/>
</dbReference>
<keyword evidence="5" id="KW-1185">Reference proteome</keyword>
<name>F6F3Q1_SPHCR</name>
<evidence type="ECO:0000313" key="4">
    <source>
        <dbReference type="EMBL" id="AEG51063.1"/>
    </source>
</evidence>
<reference evidence="4 5" key="1">
    <citation type="submission" date="2011-05" db="EMBL/GenBank/DDBJ databases">
        <title>Complete sequence of chromosome 2 of Sphingobium chlorophenolicum L-1.</title>
        <authorList>
            <consortium name="US DOE Joint Genome Institute"/>
            <person name="Lucas S."/>
            <person name="Han J."/>
            <person name="Lapidus A."/>
            <person name="Cheng J.-F."/>
            <person name="Goodwin L."/>
            <person name="Pitluck S."/>
            <person name="Peters L."/>
            <person name="Daligault H."/>
            <person name="Han C."/>
            <person name="Tapia R."/>
            <person name="Land M."/>
            <person name="Hauser L."/>
            <person name="Kyrpides N."/>
            <person name="Ivanova N."/>
            <person name="Pagani I."/>
            <person name="Turner P."/>
            <person name="Copley S."/>
            <person name="Woyke T."/>
        </authorList>
    </citation>
    <scope>NUCLEOTIDE SEQUENCE [LARGE SCALE GENOMIC DNA]</scope>
    <source>
        <strain evidence="4 5">L-1</strain>
    </source>
</reference>
<dbReference type="KEGG" id="sch:Sphch_3472"/>
<dbReference type="NCBIfam" id="NF006123">
    <property type="entry name" value="PRK08267.1"/>
    <property type="match status" value="1"/>
</dbReference>
<dbReference type="HOGENOM" id="CLU_010194_2_1_5"/>